<evidence type="ECO:0000313" key="2">
    <source>
        <dbReference type="EMBL" id="KAG7481339.1"/>
    </source>
</evidence>
<evidence type="ECO:0000256" key="1">
    <source>
        <dbReference type="SAM" id="Phobius"/>
    </source>
</evidence>
<feature type="transmembrane region" description="Helical" evidence="1">
    <location>
        <begin position="59"/>
        <end position="78"/>
    </location>
</feature>
<keyword evidence="3" id="KW-1185">Reference proteome</keyword>
<name>A0A9D3Q8T4_MEGAT</name>
<dbReference type="Proteomes" id="UP001046870">
    <property type="component" value="Chromosome 4"/>
</dbReference>
<keyword evidence="1" id="KW-1133">Transmembrane helix</keyword>
<dbReference type="AlphaFoldDB" id="A0A9D3Q8T4"/>
<protein>
    <submittedName>
        <fullName evidence="2">Uncharacterized protein</fullName>
    </submittedName>
</protein>
<organism evidence="2 3">
    <name type="scientific">Megalops atlanticus</name>
    <name type="common">Tarpon</name>
    <name type="synonym">Clupea gigantea</name>
    <dbReference type="NCBI Taxonomy" id="7932"/>
    <lineage>
        <taxon>Eukaryota</taxon>
        <taxon>Metazoa</taxon>
        <taxon>Chordata</taxon>
        <taxon>Craniata</taxon>
        <taxon>Vertebrata</taxon>
        <taxon>Euteleostomi</taxon>
        <taxon>Actinopterygii</taxon>
        <taxon>Neopterygii</taxon>
        <taxon>Teleostei</taxon>
        <taxon>Elopiformes</taxon>
        <taxon>Megalopidae</taxon>
        <taxon>Megalops</taxon>
    </lineage>
</organism>
<gene>
    <name evidence="2" type="ORF">MATL_G00065570</name>
</gene>
<reference evidence="2" key="1">
    <citation type="submission" date="2021-01" db="EMBL/GenBank/DDBJ databases">
        <authorList>
            <person name="Zahm M."/>
            <person name="Roques C."/>
            <person name="Cabau C."/>
            <person name="Klopp C."/>
            <person name="Donnadieu C."/>
            <person name="Jouanno E."/>
            <person name="Lampietro C."/>
            <person name="Louis A."/>
            <person name="Herpin A."/>
            <person name="Echchiki A."/>
            <person name="Berthelot C."/>
            <person name="Parey E."/>
            <person name="Roest-Crollius H."/>
            <person name="Braasch I."/>
            <person name="Postlethwait J."/>
            <person name="Bobe J."/>
            <person name="Montfort J."/>
            <person name="Bouchez O."/>
            <person name="Begum T."/>
            <person name="Mejri S."/>
            <person name="Adams A."/>
            <person name="Chen W.-J."/>
            <person name="Guiguen Y."/>
        </authorList>
    </citation>
    <scope>NUCLEOTIDE SEQUENCE</scope>
    <source>
        <strain evidence="2">YG-15Mar2019-1</strain>
        <tissue evidence="2">Brain</tissue>
    </source>
</reference>
<sequence length="130" mass="14758">MLSGTSVRYEKLRRTESDICDEQGSDRENQEEEEDEAKVFLYSTLAHQHGIGQRKRDTCLRLCVALVLLTMALGFVILEGSMITMETRTITNISTQTLCITMALSSLTLLPVLELARKFLKMVEIQWMLG</sequence>
<dbReference type="EMBL" id="JAFDVH010000004">
    <property type="protein sequence ID" value="KAG7481339.1"/>
    <property type="molecule type" value="Genomic_DNA"/>
</dbReference>
<comment type="caution">
    <text evidence="2">The sequence shown here is derived from an EMBL/GenBank/DDBJ whole genome shotgun (WGS) entry which is preliminary data.</text>
</comment>
<evidence type="ECO:0000313" key="3">
    <source>
        <dbReference type="Proteomes" id="UP001046870"/>
    </source>
</evidence>
<keyword evidence="1" id="KW-0472">Membrane</keyword>
<keyword evidence="1" id="KW-0812">Transmembrane</keyword>
<accession>A0A9D3Q8T4</accession>
<proteinExistence type="predicted"/>
<feature type="transmembrane region" description="Helical" evidence="1">
    <location>
        <begin position="90"/>
        <end position="113"/>
    </location>
</feature>